<organism evidence="1 2">
    <name type="scientific">Marinomonas phaeophyticola</name>
    <dbReference type="NCBI Taxonomy" id="3004091"/>
    <lineage>
        <taxon>Bacteria</taxon>
        <taxon>Pseudomonadati</taxon>
        <taxon>Pseudomonadota</taxon>
        <taxon>Gammaproteobacteria</taxon>
        <taxon>Oceanospirillales</taxon>
        <taxon>Oceanospirillaceae</taxon>
        <taxon>Marinomonas</taxon>
    </lineage>
</organism>
<evidence type="ECO:0000313" key="1">
    <source>
        <dbReference type="EMBL" id="MCZ2720114.1"/>
    </source>
</evidence>
<name>A0ABT4JP21_9GAMM</name>
<sequence>MDFYNLSSAKSSRSSLLSLNKVDRSHSKLEVQDCTVYSRVGFRGVGAEAFLESNGLPIPKLPNQSLSYKNGLIILRLSKSEFWVVDTANKHHALIEALELSSKEAINVYRLYCQHSHGCFLITGDADLTVKMFSKVCSVDLSQGVFALGSIAQTSVARTNAIVTKQSMDGVVFTLLLADVASTQYLWEAIEDAASEFV</sequence>
<evidence type="ECO:0000313" key="2">
    <source>
        <dbReference type="Proteomes" id="UP001149719"/>
    </source>
</evidence>
<dbReference type="InterPro" id="IPR027266">
    <property type="entry name" value="TrmE/GcvT-like"/>
</dbReference>
<gene>
    <name evidence="1" type="ORF">O1D97_00275</name>
</gene>
<dbReference type="SUPFAM" id="SSF103025">
    <property type="entry name" value="Folate-binding domain"/>
    <property type="match status" value="1"/>
</dbReference>
<comment type="caution">
    <text evidence="1">The sequence shown here is derived from an EMBL/GenBank/DDBJ whole genome shotgun (WGS) entry which is preliminary data.</text>
</comment>
<dbReference type="Proteomes" id="UP001149719">
    <property type="component" value="Unassembled WGS sequence"/>
</dbReference>
<proteinExistence type="predicted"/>
<reference evidence="1" key="1">
    <citation type="submission" date="2022-12" db="EMBL/GenBank/DDBJ databases">
        <title>Marinomonas 15G1-11 sp. nov, isolated from marine algae.</title>
        <authorList>
            <person name="Butt M."/>
            <person name="Choi D.G."/>
            <person name="Kim J.M."/>
            <person name="Lee J.K."/>
            <person name="Baek J.H."/>
            <person name="Jeon C.O."/>
        </authorList>
    </citation>
    <scope>NUCLEOTIDE SEQUENCE</scope>
    <source>
        <strain evidence="1">15G1-11</strain>
    </source>
</reference>
<keyword evidence="2" id="KW-1185">Reference proteome</keyword>
<accession>A0ABT4JP21</accession>
<dbReference type="Gene3D" id="3.30.70.1520">
    <property type="entry name" value="Heterotetrameric sarcosine oxidase"/>
    <property type="match status" value="1"/>
</dbReference>
<dbReference type="Gene3D" id="3.30.1360.120">
    <property type="entry name" value="Probable tRNA modification gtpase trme, domain 1"/>
    <property type="match status" value="1"/>
</dbReference>
<dbReference type="RefSeq" id="WP_269121759.1">
    <property type="nucleotide sequence ID" value="NZ_JAPUBN010000001.1"/>
</dbReference>
<protein>
    <submittedName>
        <fullName evidence="1">Sarcosine oxidase subunit gamma</fullName>
    </submittedName>
</protein>
<dbReference type="EMBL" id="JAPUBN010000001">
    <property type="protein sequence ID" value="MCZ2720114.1"/>
    <property type="molecule type" value="Genomic_DNA"/>
</dbReference>